<gene>
    <name evidence="2" type="ORF">FYC77_08395</name>
</gene>
<comment type="caution">
    <text evidence="2">The sequence shown here is derived from an EMBL/GenBank/DDBJ whole genome shotgun (WGS) entry which is preliminary data.</text>
</comment>
<protein>
    <submittedName>
        <fullName evidence="2">Uncharacterized protein</fullName>
    </submittedName>
</protein>
<dbReference type="Proteomes" id="UP000324104">
    <property type="component" value="Unassembled WGS sequence"/>
</dbReference>
<feature type="region of interest" description="Disordered" evidence="1">
    <location>
        <begin position="117"/>
        <end position="224"/>
    </location>
</feature>
<dbReference type="EMBL" id="VTAW01000008">
    <property type="protein sequence ID" value="TYT62501.1"/>
    <property type="molecule type" value="Genomic_DNA"/>
</dbReference>
<evidence type="ECO:0000256" key="1">
    <source>
        <dbReference type="SAM" id="MobiDB-lite"/>
    </source>
</evidence>
<evidence type="ECO:0000313" key="3">
    <source>
        <dbReference type="Proteomes" id="UP000324104"/>
    </source>
</evidence>
<proteinExistence type="predicted"/>
<sequence>MKRRTFLSAIGAGSITAGALVGTESVSRIEAQRRVKLEVAPVMDLTGISFVAFCGEVGIESIEVLTANDEGEPVEIEWSTDDPVDEVILKGEQEWYRFDTAGATSGTAIMAEEDGGVLISPDWPNRVEGDDSNRCPPSPCKGETGTKLEYDDGFSNPEATKESCPSPPGPNTDTDGGEESDAQAESSTEPDTDRESETESTDEINATDESSSEVIDQADAETDE</sequence>
<dbReference type="RefSeq" id="WP_149081051.1">
    <property type="nucleotide sequence ID" value="NZ_VTAW01000008.1"/>
</dbReference>
<organism evidence="2 3">
    <name type="scientific">Natrialba swarupiae</name>
    <dbReference type="NCBI Taxonomy" id="2448032"/>
    <lineage>
        <taxon>Archaea</taxon>
        <taxon>Methanobacteriati</taxon>
        <taxon>Methanobacteriota</taxon>
        <taxon>Stenosarchaea group</taxon>
        <taxon>Halobacteria</taxon>
        <taxon>Halobacteriales</taxon>
        <taxon>Natrialbaceae</taxon>
        <taxon>Natrialba</taxon>
    </lineage>
</organism>
<keyword evidence="3" id="KW-1185">Reference proteome</keyword>
<evidence type="ECO:0000313" key="2">
    <source>
        <dbReference type="EMBL" id="TYT62501.1"/>
    </source>
</evidence>
<name>A0A5D5ATX9_9EURY</name>
<dbReference type="AlphaFoldDB" id="A0A5D5ATX9"/>
<reference evidence="2 3" key="1">
    <citation type="submission" date="2019-08" db="EMBL/GenBank/DDBJ databases">
        <title>Archaea genome.</title>
        <authorList>
            <person name="Kajale S."/>
            <person name="Shouche Y."/>
            <person name="Deshpande N."/>
            <person name="Sharma A."/>
        </authorList>
    </citation>
    <scope>NUCLEOTIDE SEQUENCE [LARGE SCALE GENOMIC DNA]</scope>
    <source>
        <strain evidence="2 3">ESP3B_9</strain>
    </source>
</reference>
<accession>A0A5D5ATX9</accession>
<feature type="compositionally biased region" description="Acidic residues" evidence="1">
    <location>
        <begin position="175"/>
        <end position="190"/>
    </location>
</feature>